<dbReference type="InterPro" id="IPR005302">
    <property type="entry name" value="MoCF_Sase_C"/>
</dbReference>
<comment type="caution">
    <text evidence="2">The sequence shown here is derived from an EMBL/GenBank/DDBJ whole genome shotgun (WGS) entry which is preliminary data.</text>
</comment>
<dbReference type="GO" id="GO:0003824">
    <property type="term" value="F:catalytic activity"/>
    <property type="evidence" value="ECO:0007669"/>
    <property type="project" value="InterPro"/>
</dbReference>
<sequence length="355" mass="39916">MGGGASTTPTPSAKVSAIFIYPIKSCRGISVSHAPLIHTGLLVVLSCVTGFRWDRQWMVVNPHGRMYTQRVEPKLALVEVELPSEAFLENWEPTQESYMVVKAPGMQALKVCLSKQEQEVADAVTVWEWTGSAWDEGAEASQWFSDYLGKSCQLVRFNSGRILTSLGELKEKETDTRPALRLNYLVQQTSEVRKVDPDYVKGQHDTLFTDGYPFLLASQESLNALNEHLKEPISINRFRPNILVEGCEPFSEDIWTEIKISKFSFFGVKLCYRCKMPTINQGTGIAGPEPNEILMKTRSGEIIRPNDKNKKRVYFGQYMTWNWTEFSAERSGKIIEVGGPVYVLRKVSSSAEAAA</sequence>
<organism evidence="2 3">
    <name type="scientific">Phaseolus angularis</name>
    <name type="common">Azuki bean</name>
    <name type="synonym">Vigna angularis</name>
    <dbReference type="NCBI Taxonomy" id="3914"/>
    <lineage>
        <taxon>Eukaryota</taxon>
        <taxon>Viridiplantae</taxon>
        <taxon>Streptophyta</taxon>
        <taxon>Embryophyta</taxon>
        <taxon>Tracheophyta</taxon>
        <taxon>Spermatophyta</taxon>
        <taxon>Magnoliopsida</taxon>
        <taxon>eudicotyledons</taxon>
        <taxon>Gunneridae</taxon>
        <taxon>Pentapetalae</taxon>
        <taxon>rosids</taxon>
        <taxon>fabids</taxon>
        <taxon>Fabales</taxon>
        <taxon>Fabaceae</taxon>
        <taxon>Papilionoideae</taxon>
        <taxon>50 kb inversion clade</taxon>
        <taxon>NPAAA clade</taxon>
        <taxon>indigoferoid/millettioid clade</taxon>
        <taxon>Phaseoleae</taxon>
        <taxon>Vigna</taxon>
    </lineage>
</organism>
<dbReference type="SUPFAM" id="SSF141673">
    <property type="entry name" value="MOSC N-terminal domain-like"/>
    <property type="match status" value="1"/>
</dbReference>
<name>A0A8T0KFU5_PHAAN</name>
<dbReference type="SUPFAM" id="SSF50800">
    <property type="entry name" value="PK beta-barrel domain-like"/>
    <property type="match status" value="1"/>
</dbReference>
<dbReference type="InterPro" id="IPR005303">
    <property type="entry name" value="MOCOS_middle"/>
</dbReference>
<dbReference type="PANTHER" id="PTHR14237">
    <property type="entry name" value="MOLYBDOPTERIN COFACTOR SULFURASE MOSC"/>
    <property type="match status" value="1"/>
</dbReference>
<feature type="domain" description="MOSC" evidence="1">
    <location>
        <begin position="187"/>
        <end position="344"/>
    </location>
</feature>
<dbReference type="EMBL" id="JABFOF010000004">
    <property type="protein sequence ID" value="KAG2398494.1"/>
    <property type="molecule type" value="Genomic_DNA"/>
</dbReference>
<dbReference type="Pfam" id="PF03473">
    <property type="entry name" value="MOSC"/>
    <property type="match status" value="1"/>
</dbReference>
<dbReference type="Proteomes" id="UP000743370">
    <property type="component" value="Unassembled WGS sequence"/>
</dbReference>
<reference evidence="2 3" key="1">
    <citation type="submission" date="2020-05" db="EMBL/GenBank/DDBJ databases">
        <title>Vigna angularis (adzuki bean) Var. LongXiaoDou No. 4 denovo assembly.</title>
        <authorList>
            <person name="Xiang H."/>
        </authorList>
    </citation>
    <scope>NUCLEOTIDE SEQUENCE [LARGE SCALE GENOMIC DNA]</scope>
    <source>
        <tissue evidence="2">Leaf</tissue>
    </source>
</reference>
<dbReference type="InterPro" id="IPR011037">
    <property type="entry name" value="Pyrv_Knase-like_insert_dom_sf"/>
</dbReference>
<dbReference type="Pfam" id="PF03476">
    <property type="entry name" value="MOSC_N"/>
    <property type="match status" value="1"/>
</dbReference>
<evidence type="ECO:0000259" key="1">
    <source>
        <dbReference type="PROSITE" id="PS51340"/>
    </source>
</evidence>
<protein>
    <submittedName>
        <fullName evidence="2">Molybdenum cofactor</fullName>
    </submittedName>
</protein>
<dbReference type="GO" id="GO:0030170">
    <property type="term" value="F:pyridoxal phosphate binding"/>
    <property type="evidence" value="ECO:0007669"/>
    <property type="project" value="InterPro"/>
</dbReference>
<dbReference type="GO" id="GO:0030151">
    <property type="term" value="F:molybdenum ion binding"/>
    <property type="evidence" value="ECO:0007669"/>
    <property type="project" value="InterPro"/>
</dbReference>
<dbReference type="GO" id="GO:0032787">
    <property type="term" value="P:monocarboxylic acid metabolic process"/>
    <property type="evidence" value="ECO:0007669"/>
    <property type="project" value="UniProtKB-ARBA"/>
</dbReference>
<dbReference type="AlphaFoldDB" id="A0A8T0KFU5"/>
<proteinExistence type="predicted"/>
<accession>A0A8T0KFU5</accession>
<gene>
    <name evidence="2" type="ORF">HKW66_Vig0090250</name>
</gene>
<evidence type="ECO:0000313" key="3">
    <source>
        <dbReference type="Proteomes" id="UP000743370"/>
    </source>
</evidence>
<dbReference type="PROSITE" id="PS51340">
    <property type="entry name" value="MOSC"/>
    <property type="match status" value="1"/>
</dbReference>
<evidence type="ECO:0000313" key="2">
    <source>
        <dbReference type="EMBL" id="KAG2398494.1"/>
    </source>
</evidence>
<dbReference type="PANTHER" id="PTHR14237:SF19">
    <property type="entry name" value="MITOCHONDRIAL AMIDOXIME REDUCING COMPONENT 1"/>
    <property type="match status" value="1"/>
</dbReference>